<dbReference type="STRING" id="860235.AOZ06_24060"/>
<feature type="transmembrane region" description="Helical" evidence="5">
    <location>
        <begin position="53"/>
        <end position="74"/>
    </location>
</feature>
<protein>
    <recommendedName>
        <fullName evidence="6">ABC transmembrane type-1 domain-containing protein</fullName>
    </recommendedName>
</protein>
<keyword evidence="8" id="KW-1185">Reference proteome</keyword>
<name>A0A0N7F3U0_9PSEU</name>
<accession>A0A0N7F3U0</accession>
<dbReference type="GO" id="GO:0016020">
    <property type="term" value="C:membrane"/>
    <property type="evidence" value="ECO:0007669"/>
    <property type="project" value="UniProtKB-SubCell"/>
</dbReference>
<dbReference type="InterPro" id="IPR000515">
    <property type="entry name" value="MetI-like"/>
</dbReference>
<dbReference type="PANTHER" id="PTHR42744">
    <property type="entry name" value="BINDING-PROTEIN-DEPENDENT TRANSPORT SYSTEMS INNER MEMBRANE COMPONENT"/>
    <property type="match status" value="1"/>
</dbReference>
<dbReference type="GO" id="GO:0055085">
    <property type="term" value="P:transmembrane transport"/>
    <property type="evidence" value="ECO:0007669"/>
    <property type="project" value="InterPro"/>
</dbReference>
<keyword evidence="3 5" id="KW-1133">Transmembrane helix</keyword>
<evidence type="ECO:0000256" key="4">
    <source>
        <dbReference type="ARBA" id="ARBA00023136"/>
    </source>
</evidence>
<dbReference type="RefSeq" id="WP_054291471.1">
    <property type="nucleotide sequence ID" value="NZ_CP012752.1"/>
</dbReference>
<evidence type="ECO:0000313" key="8">
    <source>
        <dbReference type="Proteomes" id="UP000063699"/>
    </source>
</evidence>
<organism evidence="7 8">
    <name type="scientific">Kibdelosporangium phytohabitans</name>
    <dbReference type="NCBI Taxonomy" id="860235"/>
    <lineage>
        <taxon>Bacteria</taxon>
        <taxon>Bacillati</taxon>
        <taxon>Actinomycetota</taxon>
        <taxon>Actinomycetes</taxon>
        <taxon>Pseudonocardiales</taxon>
        <taxon>Pseudonocardiaceae</taxon>
        <taxon>Kibdelosporangium</taxon>
    </lineage>
</organism>
<proteinExistence type="predicted"/>
<evidence type="ECO:0000313" key="7">
    <source>
        <dbReference type="EMBL" id="ALG09567.1"/>
    </source>
</evidence>
<dbReference type="CDD" id="cd06261">
    <property type="entry name" value="TM_PBP2"/>
    <property type="match status" value="1"/>
</dbReference>
<evidence type="ECO:0000259" key="6">
    <source>
        <dbReference type="Pfam" id="PF00528"/>
    </source>
</evidence>
<evidence type="ECO:0000256" key="5">
    <source>
        <dbReference type="SAM" id="Phobius"/>
    </source>
</evidence>
<keyword evidence="2 5" id="KW-0812">Transmembrane</keyword>
<feature type="domain" description="ABC transmembrane type-1" evidence="6">
    <location>
        <begin position="12"/>
        <end position="115"/>
    </location>
</feature>
<dbReference type="Gene3D" id="1.10.3720.10">
    <property type="entry name" value="MetI-like"/>
    <property type="match status" value="1"/>
</dbReference>
<keyword evidence="4 5" id="KW-0472">Membrane</keyword>
<dbReference type="InterPro" id="IPR035906">
    <property type="entry name" value="MetI-like_sf"/>
</dbReference>
<dbReference type="EMBL" id="CP012752">
    <property type="protein sequence ID" value="ALG09567.1"/>
    <property type="molecule type" value="Genomic_DNA"/>
</dbReference>
<dbReference type="KEGG" id="kphy:AOZ06_24060"/>
<dbReference type="Proteomes" id="UP000063699">
    <property type="component" value="Chromosome"/>
</dbReference>
<dbReference type="Pfam" id="PF00528">
    <property type="entry name" value="BPD_transp_1"/>
    <property type="match status" value="1"/>
</dbReference>
<gene>
    <name evidence="7" type="ORF">AOZ06_24060</name>
</gene>
<evidence type="ECO:0000256" key="3">
    <source>
        <dbReference type="ARBA" id="ARBA00022989"/>
    </source>
</evidence>
<comment type="subcellular location">
    <subcellularLocation>
        <location evidence="1">Membrane</location>
        <topology evidence="1">Multi-pass membrane protein</topology>
    </subcellularLocation>
</comment>
<dbReference type="SUPFAM" id="SSF161098">
    <property type="entry name" value="MetI-like"/>
    <property type="match status" value="1"/>
</dbReference>
<sequence>MATGISPNWGGILLGARWYVLFSVIAGASAIPNDLREAAASLRLPRVLWWRRLVLPAIFPGYVTGGITAAGGAWNASIVAEIVSYGGTTLTATGLGAYIAHATSVGDGPRILIGVTVMSRHVVGLNRLFWRRLYALSERRFTL</sequence>
<reference evidence="7 8" key="1">
    <citation type="submission" date="2015-07" db="EMBL/GenBank/DDBJ databases">
        <title>Genome sequencing of Kibdelosporangium phytohabitans.</title>
        <authorList>
            <person name="Qin S."/>
            <person name="Xing K."/>
        </authorList>
    </citation>
    <scope>NUCLEOTIDE SEQUENCE [LARGE SCALE GENOMIC DNA]</scope>
    <source>
        <strain evidence="7 8">KLBMP1111</strain>
    </source>
</reference>
<dbReference type="AlphaFoldDB" id="A0A0N7F3U0"/>
<evidence type="ECO:0000256" key="1">
    <source>
        <dbReference type="ARBA" id="ARBA00004141"/>
    </source>
</evidence>
<dbReference type="PANTHER" id="PTHR42744:SF1">
    <property type="entry name" value="BINDING-PROTEIN-DEPENDENT TRANSPORT SYSTEMS INNER MEMBRANE COMPONENT"/>
    <property type="match status" value="1"/>
</dbReference>
<feature type="transmembrane region" description="Helical" evidence="5">
    <location>
        <begin position="12"/>
        <end position="32"/>
    </location>
</feature>
<evidence type="ECO:0000256" key="2">
    <source>
        <dbReference type="ARBA" id="ARBA00022692"/>
    </source>
</evidence>